<dbReference type="EMBL" id="JBHMCA010000020">
    <property type="protein sequence ID" value="MFB9443214.1"/>
    <property type="molecule type" value="Genomic_DNA"/>
</dbReference>
<evidence type="ECO:0000256" key="4">
    <source>
        <dbReference type="ARBA" id="ARBA00022825"/>
    </source>
</evidence>
<comment type="caution">
    <text evidence="5">The sequence shown here is derived from an EMBL/GenBank/DDBJ whole genome shotgun (WGS) entry which is preliminary data.</text>
</comment>
<keyword evidence="2" id="KW-0645">Protease</keyword>
<organism evidence="5 6">
    <name type="scientific">Dactylosporangium vinaceum</name>
    <dbReference type="NCBI Taxonomy" id="53362"/>
    <lineage>
        <taxon>Bacteria</taxon>
        <taxon>Bacillati</taxon>
        <taxon>Actinomycetota</taxon>
        <taxon>Actinomycetes</taxon>
        <taxon>Micromonosporales</taxon>
        <taxon>Micromonosporaceae</taxon>
        <taxon>Dactylosporangium</taxon>
    </lineage>
</organism>
<dbReference type="InterPro" id="IPR029062">
    <property type="entry name" value="Class_I_gatase-like"/>
</dbReference>
<dbReference type="Pfam" id="PF03575">
    <property type="entry name" value="Peptidase_S51"/>
    <property type="match status" value="1"/>
</dbReference>
<evidence type="ECO:0000256" key="1">
    <source>
        <dbReference type="ARBA" id="ARBA00006534"/>
    </source>
</evidence>
<dbReference type="SUPFAM" id="SSF52317">
    <property type="entry name" value="Class I glutamine amidotransferase-like"/>
    <property type="match status" value="1"/>
</dbReference>
<evidence type="ECO:0000313" key="5">
    <source>
        <dbReference type="EMBL" id="MFB9443214.1"/>
    </source>
</evidence>
<dbReference type="Proteomes" id="UP001589608">
    <property type="component" value="Unassembled WGS sequence"/>
</dbReference>
<evidence type="ECO:0000313" key="6">
    <source>
        <dbReference type="Proteomes" id="UP001589608"/>
    </source>
</evidence>
<evidence type="ECO:0000256" key="2">
    <source>
        <dbReference type="ARBA" id="ARBA00022670"/>
    </source>
</evidence>
<dbReference type="RefSeq" id="WP_223103671.1">
    <property type="nucleotide sequence ID" value="NZ_CP061913.1"/>
</dbReference>
<keyword evidence="4" id="KW-0720">Serine protease</keyword>
<keyword evidence="3" id="KW-0378">Hydrolase</keyword>
<dbReference type="PANTHER" id="PTHR20842:SF0">
    <property type="entry name" value="ALPHA-ASPARTYL DIPEPTIDASE"/>
    <property type="match status" value="1"/>
</dbReference>
<reference evidence="5 6" key="1">
    <citation type="submission" date="2024-09" db="EMBL/GenBank/DDBJ databases">
        <authorList>
            <person name="Sun Q."/>
            <person name="Mori K."/>
        </authorList>
    </citation>
    <scope>NUCLEOTIDE SEQUENCE [LARGE SCALE GENOMIC DNA]</scope>
    <source>
        <strain evidence="5 6">JCM 3307</strain>
    </source>
</reference>
<accession>A0ABV5M2Y3</accession>
<gene>
    <name evidence="5" type="ORF">ACFFTR_08980</name>
</gene>
<dbReference type="InterPro" id="IPR005320">
    <property type="entry name" value="Peptidase_S51"/>
</dbReference>
<proteinExistence type="inferred from homology"/>
<name>A0ABV5M2Y3_9ACTN</name>
<sequence length="236" mass="25787">MKLLLTSGGLRNARLLDALGELVGRPFAAANVVYIATASMAEPGDHSWVLQDLARVHGLGWRQFDVLELNGLPPTLVRDRLLQADVIYVSGGNHYHLARSITGNNLTGIFLEALESRVYVGLSAGSMIFSRHLTEHAAEVIGDAADLHLLGATTVEAPFGLFDWYLKPHLYSPDFPERDDAWADAIAARADFPIYFIDDDTAVRVDDTQVDVVSDGRWRLHPHDATISPSLPPAPA</sequence>
<protein>
    <submittedName>
        <fullName evidence="5">Type 1 glutamine amidotransferase-like domain-containing protein</fullName>
    </submittedName>
</protein>
<comment type="similarity">
    <text evidence="1">Belongs to the peptidase S51 family.</text>
</comment>
<dbReference type="PANTHER" id="PTHR20842">
    <property type="entry name" value="PROTEASE S51 ALPHA-ASPARTYL DIPEPTIDASE"/>
    <property type="match status" value="1"/>
</dbReference>
<evidence type="ECO:0000256" key="3">
    <source>
        <dbReference type="ARBA" id="ARBA00022801"/>
    </source>
</evidence>
<dbReference type="Gene3D" id="3.40.50.880">
    <property type="match status" value="1"/>
</dbReference>
<keyword evidence="6" id="KW-1185">Reference proteome</keyword>